<dbReference type="AlphaFoldDB" id="A0A060BX13"/>
<dbReference type="EMBL" id="KF119974">
    <property type="protein sequence ID" value="AIA87242.1"/>
    <property type="molecule type" value="Genomic_DNA"/>
</dbReference>
<protein>
    <submittedName>
        <fullName evidence="1">CAZy families GT1 protein</fullName>
    </submittedName>
</protein>
<name>A0A060BX13_9PAST</name>
<evidence type="ECO:0000313" key="1">
    <source>
        <dbReference type="EMBL" id="AIA87242.1"/>
    </source>
</evidence>
<sequence>MPRTKPRREQILRAERLAAQGLIGMIPPDDLTPEALSNWLSGPAPRTGQARDRLDMDGLSAIRLRASALLSSQTELSAHRSATA</sequence>
<accession>A0A060BX13</accession>
<organism evidence="1">
    <name type="scientific">uncultured Aggregatibacter sp</name>
    <dbReference type="NCBI Taxonomy" id="470564"/>
    <lineage>
        <taxon>Bacteria</taxon>
        <taxon>Pseudomonadati</taxon>
        <taxon>Pseudomonadota</taxon>
        <taxon>Gammaproteobacteria</taxon>
        <taxon>Pasteurellales</taxon>
        <taxon>Pasteurellaceae</taxon>
        <taxon>Aggregatibacter</taxon>
        <taxon>environmental samples</taxon>
    </lineage>
</organism>
<proteinExistence type="predicted"/>
<reference evidence="1" key="1">
    <citation type="journal article" date="2013" name="Environ. Microbiol.">
        <title>Seasonally variable intestinal metagenomes of the red palm weevil (Rhynchophorus ferrugineus).</title>
        <authorList>
            <person name="Jia S."/>
            <person name="Zhang X."/>
            <person name="Zhang G."/>
            <person name="Yin A."/>
            <person name="Zhang S."/>
            <person name="Li F."/>
            <person name="Wang L."/>
            <person name="Zhao D."/>
            <person name="Yun Q."/>
            <person name="Tala"/>
            <person name="Wang J."/>
            <person name="Sun G."/>
            <person name="Baabdullah M."/>
            <person name="Yu X."/>
            <person name="Hu S."/>
            <person name="Al-Mssallem I.S."/>
            <person name="Yu J."/>
        </authorList>
    </citation>
    <scope>NUCLEOTIDE SEQUENCE</scope>
</reference>